<feature type="compositionally biased region" description="Polar residues" evidence="1">
    <location>
        <begin position="363"/>
        <end position="380"/>
    </location>
</feature>
<proteinExistence type="predicted"/>
<feature type="compositionally biased region" description="Low complexity" evidence="1">
    <location>
        <begin position="276"/>
        <end position="293"/>
    </location>
</feature>
<dbReference type="Proteomes" id="UP001194468">
    <property type="component" value="Unassembled WGS sequence"/>
</dbReference>
<evidence type="ECO:0000313" key="2">
    <source>
        <dbReference type="EMBL" id="KAF8444893.1"/>
    </source>
</evidence>
<sequence length="452" mass="49398">MLSARPAGLTLDADRVVSTKTPGRVLSKTRNVLQENATRSNVPMTVLAKGRKAVQNTPLQSRTLHRVLKDPPGKQVGPSKLKDTPAIRPLGDKTPFPNRTANKLPASGTKITKPALLDGSLRPSFGRKHDRLPRSASKFETPITGGKHWDVSDIEIEVDVPIADQSIQEESCDEIEYMPPKVEDVPYEPPFEMPNYREVGKSLMALIRSYSIEDDPPSTDVTFTIHASEKNFFAQPTLPQREIEDDGPFARAKPEPEAKSRSPTALQQKSTVTSKPTSRPAAQRTTPATRTSTVVHSRVLSTVRRQPTTSTARPPTTTARISSSQPVTRAPTSQSTLRAPTSRATTRTPSVARSTPLPAMRPTPQTTSVKDKPATSQSIATPAVRKPAPPSNVPPNSERPRSGTITKEAFESNRHVVVHIRNNSLEDVKKDLEGLIVFGDAFDDDDGFLFDV</sequence>
<accession>A0AAD4C059</accession>
<comment type="caution">
    <text evidence="2">The sequence shown here is derived from an EMBL/GenBank/DDBJ whole genome shotgun (WGS) entry which is preliminary data.</text>
</comment>
<feature type="compositionally biased region" description="Low complexity" evidence="1">
    <location>
        <begin position="304"/>
        <end position="320"/>
    </location>
</feature>
<dbReference type="EMBL" id="WHUW01000006">
    <property type="protein sequence ID" value="KAF8444893.1"/>
    <property type="molecule type" value="Genomic_DNA"/>
</dbReference>
<feature type="compositionally biased region" description="Low complexity" evidence="1">
    <location>
        <begin position="335"/>
        <end position="356"/>
    </location>
</feature>
<reference evidence="2" key="2">
    <citation type="journal article" date="2020" name="Nat. Commun.">
        <title>Large-scale genome sequencing of mycorrhizal fungi provides insights into the early evolution of symbiotic traits.</title>
        <authorList>
            <person name="Miyauchi S."/>
            <person name="Kiss E."/>
            <person name="Kuo A."/>
            <person name="Drula E."/>
            <person name="Kohler A."/>
            <person name="Sanchez-Garcia M."/>
            <person name="Morin E."/>
            <person name="Andreopoulos B."/>
            <person name="Barry K.W."/>
            <person name="Bonito G."/>
            <person name="Buee M."/>
            <person name="Carver A."/>
            <person name="Chen C."/>
            <person name="Cichocki N."/>
            <person name="Clum A."/>
            <person name="Culley D."/>
            <person name="Crous P.W."/>
            <person name="Fauchery L."/>
            <person name="Girlanda M."/>
            <person name="Hayes R.D."/>
            <person name="Keri Z."/>
            <person name="LaButti K."/>
            <person name="Lipzen A."/>
            <person name="Lombard V."/>
            <person name="Magnuson J."/>
            <person name="Maillard F."/>
            <person name="Murat C."/>
            <person name="Nolan M."/>
            <person name="Ohm R.A."/>
            <person name="Pangilinan J."/>
            <person name="Pereira M.F."/>
            <person name="Perotto S."/>
            <person name="Peter M."/>
            <person name="Pfister S."/>
            <person name="Riley R."/>
            <person name="Sitrit Y."/>
            <person name="Stielow J.B."/>
            <person name="Szollosi G."/>
            <person name="Zifcakova L."/>
            <person name="Stursova M."/>
            <person name="Spatafora J.W."/>
            <person name="Tedersoo L."/>
            <person name="Vaario L.M."/>
            <person name="Yamada A."/>
            <person name="Yan M."/>
            <person name="Wang P."/>
            <person name="Xu J."/>
            <person name="Bruns T."/>
            <person name="Baldrian P."/>
            <person name="Vilgalys R."/>
            <person name="Dunand C."/>
            <person name="Henrissat B."/>
            <person name="Grigoriev I.V."/>
            <person name="Hibbett D."/>
            <person name="Nagy L.G."/>
            <person name="Martin F.M."/>
        </authorList>
    </citation>
    <scope>NUCLEOTIDE SEQUENCE</scope>
    <source>
        <strain evidence="2">BED1</strain>
    </source>
</reference>
<keyword evidence="3" id="KW-1185">Reference proteome</keyword>
<dbReference type="AlphaFoldDB" id="A0AAD4C059"/>
<evidence type="ECO:0000313" key="3">
    <source>
        <dbReference type="Proteomes" id="UP001194468"/>
    </source>
</evidence>
<feature type="compositionally biased region" description="Polar residues" evidence="1">
    <location>
        <begin position="261"/>
        <end position="275"/>
    </location>
</feature>
<feature type="region of interest" description="Disordered" evidence="1">
    <location>
        <begin position="232"/>
        <end position="403"/>
    </location>
</feature>
<protein>
    <submittedName>
        <fullName evidence="2">Uncharacterized protein</fullName>
    </submittedName>
</protein>
<reference evidence="2" key="1">
    <citation type="submission" date="2019-10" db="EMBL/GenBank/DDBJ databases">
        <authorList>
            <consortium name="DOE Joint Genome Institute"/>
            <person name="Kuo A."/>
            <person name="Miyauchi S."/>
            <person name="Kiss E."/>
            <person name="Drula E."/>
            <person name="Kohler A."/>
            <person name="Sanchez-Garcia M."/>
            <person name="Andreopoulos B."/>
            <person name="Barry K.W."/>
            <person name="Bonito G."/>
            <person name="Buee M."/>
            <person name="Carver A."/>
            <person name="Chen C."/>
            <person name="Cichocki N."/>
            <person name="Clum A."/>
            <person name="Culley D."/>
            <person name="Crous P.W."/>
            <person name="Fauchery L."/>
            <person name="Girlanda M."/>
            <person name="Hayes R."/>
            <person name="Keri Z."/>
            <person name="LaButti K."/>
            <person name="Lipzen A."/>
            <person name="Lombard V."/>
            <person name="Magnuson J."/>
            <person name="Maillard F."/>
            <person name="Morin E."/>
            <person name="Murat C."/>
            <person name="Nolan M."/>
            <person name="Ohm R."/>
            <person name="Pangilinan J."/>
            <person name="Pereira M."/>
            <person name="Perotto S."/>
            <person name="Peter M."/>
            <person name="Riley R."/>
            <person name="Sitrit Y."/>
            <person name="Stielow B."/>
            <person name="Szollosi G."/>
            <person name="Zifcakova L."/>
            <person name="Stursova M."/>
            <person name="Spatafora J.W."/>
            <person name="Tedersoo L."/>
            <person name="Vaario L.-M."/>
            <person name="Yamada A."/>
            <person name="Yan M."/>
            <person name="Wang P."/>
            <person name="Xu J."/>
            <person name="Bruns T."/>
            <person name="Baldrian P."/>
            <person name="Vilgalys R."/>
            <person name="Henrissat B."/>
            <person name="Grigoriev I.V."/>
            <person name="Hibbett D."/>
            <person name="Nagy L.G."/>
            <person name="Martin F.M."/>
        </authorList>
    </citation>
    <scope>NUCLEOTIDE SEQUENCE</scope>
    <source>
        <strain evidence="2">BED1</strain>
    </source>
</reference>
<gene>
    <name evidence="2" type="ORF">L210DRAFT_3758794</name>
</gene>
<feature type="compositionally biased region" description="Polar residues" evidence="1">
    <location>
        <begin position="321"/>
        <end position="334"/>
    </location>
</feature>
<name>A0AAD4C059_BOLED</name>
<evidence type="ECO:0000256" key="1">
    <source>
        <dbReference type="SAM" id="MobiDB-lite"/>
    </source>
</evidence>
<organism evidence="2 3">
    <name type="scientific">Boletus edulis BED1</name>
    <dbReference type="NCBI Taxonomy" id="1328754"/>
    <lineage>
        <taxon>Eukaryota</taxon>
        <taxon>Fungi</taxon>
        <taxon>Dikarya</taxon>
        <taxon>Basidiomycota</taxon>
        <taxon>Agaricomycotina</taxon>
        <taxon>Agaricomycetes</taxon>
        <taxon>Agaricomycetidae</taxon>
        <taxon>Boletales</taxon>
        <taxon>Boletineae</taxon>
        <taxon>Boletaceae</taxon>
        <taxon>Boletoideae</taxon>
        <taxon>Boletus</taxon>
    </lineage>
</organism>
<feature type="region of interest" description="Disordered" evidence="1">
    <location>
        <begin position="68"/>
        <end position="131"/>
    </location>
</feature>